<evidence type="ECO:0000313" key="2">
    <source>
        <dbReference type="EMBL" id="OTA05828.1"/>
    </source>
</evidence>
<dbReference type="EMBL" id="LFMI01000641">
    <property type="protein sequence ID" value="OTA05828.1"/>
    <property type="molecule type" value="Genomic_DNA"/>
</dbReference>
<proteinExistence type="predicted"/>
<name>A0A2H2ZJF9_TRIPA</name>
<evidence type="ECO:0000313" key="3">
    <source>
        <dbReference type="Proteomes" id="UP000219286"/>
    </source>
</evidence>
<accession>A0A2H2ZJF9</accession>
<feature type="compositionally biased region" description="Basic and acidic residues" evidence="1">
    <location>
        <begin position="192"/>
        <end position="202"/>
    </location>
</feature>
<feature type="compositionally biased region" description="Polar residues" evidence="1">
    <location>
        <begin position="218"/>
        <end position="228"/>
    </location>
</feature>
<reference evidence="2 3" key="1">
    <citation type="journal article" date="2015" name="Genome Announc.">
        <title>Genome sequence and annotation of Trichoderma parareesei, the ancestor of the cellulase producer Trichoderma reesei.</title>
        <authorList>
            <person name="Yang D."/>
            <person name="Pomraning K."/>
            <person name="Kopchinskiy A."/>
            <person name="Karimi Aghcheh R."/>
            <person name="Atanasova L."/>
            <person name="Chenthamara K."/>
            <person name="Baker S.E."/>
            <person name="Zhang R."/>
            <person name="Shen Q."/>
            <person name="Freitag M."/>
            <person name="Kubicek C.P."/>
            <person name="Druzhinina I.S."/>
        </authorList>
    </citation>
    <scope>NUCLEOTIDE SEQUENCE [LARGE SCALE GENOMIC DNA]</scope>
    <source>
        <strain evidence="2 3">CBS 125925</strain>
    </source>
</reference>
<gene>
    <name evidence="2" type="ORF">A9Z42_0065320</name>
</gene>
<dbReference type="Proteomes" id="UP000219286">
    <property type="component" value="Unassembled WGS sequence"/>
</dbReference>
<protein>
    <submittedName>
        <fullName evidence="2">Uncharacterized protein</fullName>
    </submittedName>
</protein>
<feature type="compositionally biased region" description="Basic and acidic residues" evidence="1">
    <location>
        <begin position="82"/>
        <end position="92"/>
    </location>
</feature>
<feature type="compositionally biased region" description="Low complexity" evidence="1">
    <location>
        <begin position="132"/>
        <end position="154"/>
    </location>
</feature>
<feature type="region of interest" description="Disordered" evidence="1">
    <location>
        <begin position="1"/>
        <end position="250"/>
    </location>
</feature>
<sequence length="250" mass="27510">MQHNRSNSRLLAVPQAPTSAAQPSQLRHRLSFRDRFWTRTSANYDGEDDVIHESQHNPVKKSPYVPQNAASGFSRTSSSPREQSRRSPRLEKPSPSSFDPHAPSPFRDHLAPGHLYVHTETGSEPEPEHEAASSSQIGRDTTTTTDFAAFIAAAQSEERVRRAASQTQGGAARSSQYRDSGYYSSSNGGGGGRHDLDLERRPYSPSLPSSAGVARAKAQQQQQLSARSFGQRIAEYIKPPRDEAVAAMRR</sequence>
<feature type="compositionally biased region" description="Polar residues" evidence="1">
    <location>
        <begin position="164"/>
        <end position="178"/>
    </location>
</feature>
<dbReference type="AlphaFoldDB" id="A0A2H2ZJF9"/>
<evidence type="ECO:0000256" key="1">
    <source>
        <dbReference type="SAM" id="MobiDB-lite"/>
    </source>
</evidence>
<organism evidence="2 3">
    <name type="scientific">Trichoderma parareesei</name>
    <name type="common">Filamentous fungus</name>
    <dbReference type="NCBI Taxonomy" id="858221"/>
    <lineage>
        <taxon>Eukaryota</taxon>
        <taxon>Fungi</taxon>
        <taxon>Dikarya</taxon>
        <taxon>Ascomycota</taxon>
        <taxon>Pezizomycotina</taxon>
        <taxon>Sordariomycetes</taxon>
        <taxon>Hypocreomycetidae</taxon>
        <taxon>Hypocreales</taxon>
        <taxon>Hypocreaceae</taxon>
        <taxon>Trichoderma</taxon>
    </lineage>
</organism>
<dbReference type="OrthoDB" id="4850587at2759"/>
<comment type="caution">
    <text evidence="2">The sequence shown here is derived from an EMBL/GenBank/DDBJ whole genome shotgun (WGS) entry which is preliminary data.</text>
</comment>
<keyword evidence="3" id="KW-1185">Reference proteome</keyword>
<feature type="compositionally biased region" description="Polar residues" evidence="1">
    <location>
        <begin position="16"/>
        <end position="25"/>
    </location>
</feature>